<keyword evidence="1" id="KW-0645">Protease</keyword>
<dbReference type="EMBL" id="JAATJE010000001">
    <property type="protein sequence ID" value="NJC33671.1"/>
    <property type="molecule type" value="Genomic_DNA"/>
</dbReference>
<dbReference type="SUPFAM" id="SSF102712">
    <property type="entry name" value="JAB1/MPN domain"/>
    <property type="match status" value="1"/>
</dbReference>
<evidence type="ECO:0000313" key="8">
    <source>
        <dbReference type="EMBL" id="NJC33671.1"/>
    </source>
</evidence>
<feature type="chain" id="PRO_5045106693" evidence="6">
    <location>
        <begin position="16"/>
        <end position="139"/>
    </location>
</feature>
<dbReference type="GO" id="GO:0000502">
    <property type="term" value="C:proteasome complex"/>
    <property type="evidence" value="ECO:0007669"/>
    <property type="project" value="UniProtKB-KW"/>
</dbReference>
<evidence type="ECO:0000259" key="7">
    <source>
        <dbReference type="PROSITE" id="PS50249"/>
    </source>
</evidence>
<keyword evidence="8" id="KW-0647">Proteasome</keyword>
<evidence type="ECO:0000256" key="4">
    <source>
        <dbReference type="ARBA" id="ARBA00022833"/>
    </source>
</evidence>
<gene>
    <name evidence="8" type="ORF">GGR88_001145</name>
</gene>
<protein>
    <submittedName>
        <fullName evidence="8">Proteasome lid subunit RPN8/RPN11</fullName>
    </submittedName>
</protein>
<keyword evidence="9" id="KW-1185">Reference proteome</keyword>
<keyword evidence="2" id="KW-0479">Metal-binding</keyword>
<dbReference type="InterPro" id="IPR051929">
    <property type="entry name" value="VirAsm_ModProt"/>
</dbReference>
<reference evidence="8 9" key="1">
    <citation type="submission" date="2020-03" db="EMBL/GenBank/DDBJ databases">
        <title>Genomic Encyclopedia of Type Strains, Phase IV (KMG-IV): sequencing the most valuable type-strain genomes for metagenomic binning, comparative biology and taxonomic classification.</title>
        <authorList>
            <person name="Goeker M."/>
        </authorList>
    </citation>
    <scope>NUCLEOTIDE SEQUENCE [LARGE SCALE GENOMIC DNA]</scope>
    <source>
        <strain evidence="8 9">DSM 27651</strain>
    </source>
</reference>
<dbReference type="PANTHER" id="PTHR34858">
    <property type="entry name" value="CYSO-CYSTEINE PEPTIDASE"/>
    <property type="match status" value="1"/>
</dbReference>
<dbReference type="InterPro" id="IPR037518">
    <property type="entry name" value="MPN"/>
</dbReference>
<dbReference type="PANTHER" id="PTHR34858:SF1">
    <property type="entry name" value="CYSO-CYSTEINE PEPTIDASE"/>
    <property type="match status" value="1"/>
</dbReference>
<sequence>MKMVAAVSISSGLLAALVADCAATPALERCGLLFGREGMIDHVASAPNVAATPANSFEIDPAMLVAAHRAARGGGPQVIGHYHSHPTGRAWPSTRDALSAGGDGQLWLIVAGEEANLFRATAGGPVAGAFEALLLRVTA</sequence>
<keyword evidence="6" id="KW-0732">Signal</keyword>
<evidence type="ECO:0000256" key="1">
    <source>
        <dbReference type="ARBA" id="ARBA00022670"/>
    </source>
</evidence>
<evidence type="ECO:0000256" key="2">
    <source>
        <dbReference type="ARBA" id="ARBA00022723"/>
    </source>
</evidence>
<comment type="caution">
    <text evidence="8">The sequence shown here is derived from an EMBL/GenBank/DDBJ whole genome shotgun (WGS) entry which is preliminary data.</text>
</comment>
<dbReference type="PROSITE" id="PS50249">
    <property type="entry name" value="MPN"/>
    <property type="match status" value="1"/>
</dbReference>
<feature type="domain" description="MPN" evidence="7">
    <location>
        <begin position="7"/>
        <end position="136"/>
    </location>
</feature>
<proteinExistence type="predicted"/>
<dbReference type="InterPro" id="IPR028090">
    <property type="entry name" value="JAB_dom_prok"/>
</dbReference>
<organism evidence="8 9">
    <name type="scientific">Sphingomonas jejuensis</name>
    <dbReference type="NCBI Taxonomy" id="904715"/>
    <lineage>
        <taxon>Bacteria</taxon>
        <taxon>Pseudomonadati</taxon>
        <taxon>Pseudomonadota</taxon>
        <taxon>Alphaproteobacteria</taxon>
        <taxon>Sphingomonadales</taxon>
        <taxon>Sphingomonadaceae</taxon>
        <taxon>Sphingomonas</taxon>
    </lineage>
</organism>
<keyword evidence="5" id="KW-0482">Metalloprotease</keyword>
<evidence type="ECO:0000256" key="5">
    <source>
        <dbReference type="ARBA" id="ARBA00023049"/>
    </source>
</evidence>
<name>A0ABX0XJZ7_9SPHN</name>
<evidence type="ECO:0000313" key="9">
    <source>
        <dbReference type="Proteomes" id="UP000734218"/>
    </source>
</evidence>
<accession>A0ABX0XJZ7</accession>
<evidence type="ECO:0000256" key="6">
    <source>
        <dbReference type="SAM" id="SignalP"/>
    </source>
</evidence>
<keyword evidence="4" id="KW-0862">Zinc</keyword>
<dbReference type="Pfam" id="PF14464">
    <property type="entry name" value="Prok-JAB"/>
    <property type="match status" value="1"/>
</dbReference>
<feature type="signal peptide" evidence="6">
    <location>
        <begin position="1"/>
        <end position="15"/>
    </location>
</feature>
<keyword evidence="3" id="KW-0378">Hydrolase</keyword>
<dbReference type="CDD" id="cd08070">
    <property type="entry name" value="MPN_like"/>
    <property type="match status" value="1"/>
</dbReference>
<dbReference type="RefSeq" id="WP_342449727.1">
    <property type="nucleotide sequence ID" value="NZ_JAATJE010000001.1"/>
</dbReference>
<dbReference type="Gene3D" id="3.40.140.10">
    <property type="entry name" value="Cytidine Deaminase, domain 2"/>
    <property type="match status" value="1"/>
</dbReference>
<dbReference type="Proteomes" id="UP000734218">
    <property type="component" value="Unassembled WGS sequence"/>
</dbReference>
<evidence type="ECO:0000256" key="3">
    <source>
        <dbReference type="ARBA" id="ARBA00022801"/>
    </source>
</evidence>